<keyword evidence="1" id="KW-0902">Two-component regulatory system</keyword>
<organism evidence="3 4">
    <name type="scientific">Novosphingobium album</name>
    <name type="common">ex Liu et al. 2023</name>
    <dbReference type="NCBI Taxonomy" id="3031130"/>
    <lineage>
        <taxon>Bacteria</taxon>
        <taxon>Pseudomonadati</taxon>
        <taxon>Pseudomonadota</taxon>
        <taxon>Alphaproteobacteria</taxon>
        <taxon>Sphingomonadales</taxon>
        <taxon>Sphingomonadaceae</taxon>
        <taxon>Novosphingobium</taxon>
    </lineage>
</organism>
<dbReference type="InterPro" id="IPR036641">
    <property type="entry name" value="HPT_dom_sf"/>
</dbReference>
<gene>
    <name evidence="3" type="ORF">PYV00_20245</name>
</gene>
<evidence type="ECO:0000313" key="3">
    <source>
        <dbReference type="EMBL" id="MDE8654028.1"/>
    </source>
</evidence>
<sequence>MPEHTMQTAVRSPELQAKYEARKRDCLRSLGEFGRQNCRDEARVAALVTSLHKLAGVAGLFGDPRLGTIAAESEAALRNCAPERREALIGSIREIMFHEGRVAWPVS</sequence>
<protein>
    <submittedName>
        <fullName evidence="3">Hpt domain-containing protein</fullName>
    </submittedName>
</protein>
<name>A0ABT5WVX1_9SPHN</name>
<dbReference type="EMBL" id="JARESE010000070">
    <property type="protein sequence ID" value="MDE8654028.1"/>
    <property type="molecule type" value="Genomic_DNA"/>
</dbReference>
<dbReference type="InterPro" id="IPR008207">
    <property type="entry name" value="Sig_transdc_His_kin_Hpt_dom"/>
</dbReference>
<dbReference type="Proteomes" id="UP001216253">
    <property type="component" value="Unassembled WGS sequence"/>
</dbReference>
<evidence type="ECO:0000313" key="4">
    <source>
        <dbReference type="Proteomes" id="UP001216253"/>
    </source>
</evidence>
<comment type="caution">
    <text evidence="3">The sequence shown here is derived from an EMBL/GenBank/DDBJ whole genome shotgun (WGS) entry which is preliminary data.</text>
</comment>
<accession>A0ABT5WVX1</accession>
<proteinExistence type="predicted"/>
<reference evidence="3 4" key="1">
    <citation type="submission" date="2023-03" db="EMBL/GenBank/DDBJ databases">
        <title>NovoSphingobium album sp. nov. isolated from polycyclic aromatic hydrocarbons- and heavy-metal polluted soil.</title>
        <authorList>
            <person name="Liu Z."/>
            <person name="Wang K."/>
        </authorList>
    </citation>
    <scope>NUCLEOTIDE SEQUENCE [LARGE SCALE GENOMIC DNA]</scope>
    <source>
        <strain evidence="3 4">H3SJ31-1</strain>
    </source>
</reference>
<keyword evidence="4" id="KW-1185">Reference proteome</keyword>
<dbReference type="SUPFAM" id="SSF47226">
    <property type="entry name" value="Histidine-containing phosphotransfer domain, HPT domain"/>
    <property type="match status" value="1"/>
</dbReference>
<dbReference type="Pfam" id="PF01627">
    <property type="entry name" value="Hpt"/>
    <property type="match status" value="1"/>
</dbReference>
<evidence type="ECO:0000256" key="1">
    <source>
        <dbReference type="ARBA" id="ARBA00023012"/>
    </source>
</evidence>
<evidence type="ECO:0000259" key="2">
    <source>
        <dbReference type="Pfam" id="PF01627"/>
    </source>
</evidence>
<feature type="domain" description="HPt" evidence="2">
    <location>
        <begin position="34"/>
        <end position="93"/>
    </location>
</feature>